<evidence type="ECO:0000259" key="8">
    <source>
        <dbReference type="Pfam" id="PF03600"/>
    </source>
</evidence>
<evidence type="ECO:0000313" key="11">
    <source>
        <dbReference type="Proteomes" id="UP000003490"/>
    </source>
</evidence>
<feature type="transmembrane region" description="Helical" evidence="7">
    <location>
        <begin position="63"/>
        <end position="85"/>
    </location>
</feature>
<comment type="caution">
    <text evidence="9">The sequence shown here is derived from an EMBL/GenBank/DDBJ whole genome shotgun (WGS) entry which is preliminary data.</text>
</comment>
<dbReference type="AlphaFoldDB" id="A7VS06"/>
<evidence type="ECO:0000256" key="6">
    <source>
        <dbReference type="ARBA" id="ARBA00023136"/>
    </source>
</evidence>
<evidence type="ECO:0000256" key="2">
    <source>
        <dbReference type="ARBA" id="ARBA00022448"/>
    </source>
</evidence>
<reference evidence="9 11" key="2">
    <citation type="submission" date="2007-08" db="EMBL/GenBank/DDBJ databases">
        <authorList>
            <person name="Fulton L."/>
            <person name="Clifton S."/>
            <person name="Fulton B."/>
            <person name="Xu J."/>
            <person name="Minx P."/>
            <person name="Pepin K.H."/>
            <person name="Johnson M."/>
            <person name="Thiruvilangam P."/>
            <person name="Bhonagiri V."/>
            <person name="Nash W.E."/>
            <person name="Wang C."/>
            <person name="Mardis E.R."/>
            <person name="Wilson R.K."/>
        </authorList>
    </citation>
    <scope>NUCLEOTIDE SEQUENCE [LARGE SCALE GENOMIC DNA]</scope>
    <source>
        <strain evidence="9 11">DSM 753</strain>
    </source>
</reference>
<organism evidence="9 11">
    <name type="scientific">[Clostridium] leptum DSM 753</name>
    <dbReference type="NCBI Taxonomy" id="428125"/>
    <lineage>
        <taxon>Bacteria</taxon>
        <taxon>Bacillati</taxon>
        <taxon>Bacillota</taxon>
        <taxon>Clostridia</taxon>
        <taxon>Eubacteriales</taxon>
        <taxon>Oscillospiraceae</taxon>
        <taxon>Oscillospiraceae incertae sedis</taxon>
    </lineage>
</organism>
<feature type="transmembrane region" description="Helical" evidence="7">
    <location>
        <begin position="97"/>
        <end position="113"/>
    </location>
</feature>
<feature type="transmembrane region" description="Helical" evidence="7">
    <location>
        <begin position="301"/>
        <end position="324"/>
    </location>
</feature>
<feature type="transmembrane region" description="Helical" evidence="7">
    <location>
        <begin position="34"/>
        <end position="51"/>
    </location>
</feature>
<evidence type="ECO:0000256" key="3">
    <source>
        <dbReference type="ARBA" id="ARBA00022475"/>
    </source>
</evidence>
<proteinExistence type="predicted"/>
<dbReference type="PANTHER" id="PTHR43302">
    <property type="entry name" value="TRANSPORTER ARSB-RELATED"/>
    <property type="match status" value="1"/>
</dbReference>
<dbReference type="Pfam" id="PF03600">
    <property type="entry name" value="CitMHS"/>
    <property type="match status" value="1"/>
</dbReference>
<evidence type="ECO:0000313" key="10">
    <source>
        <dbReference type="EMBL" id="PEQ23857.1"/>
    </source>
</evidence>
<comment type="subcellular location">
    <subcellularLocation>
        <location evidence="1">Cell membrane</location>
        <topology evidence="1">Multi-pass membrane protein</topology>
    </subcellularLocation>
</comment>
<gene>
    <name evidence="10" type="ORF">CH238_11940</name>
    <name evidence="9" type="ORF">CLOLEP_01343</name>
</gene>
<reference evidence="10 12" key="3">
    <citation type="submission" date="2017-07" db="EMBL/GenBank/DDBJ databases">
        <title>Prevalence of linear plasmids in Cutibacterium (Propionibacterium) acnes isolates obtained from prostatic tissue.</title>
        <authorList>
            <person name="Davidsson S."/>
            <person name="Carlsson J."/>
            <person name="Molling P."/>
            <person name="Andren O."/>
            <person name="Andersson S.-O."/>
            <person name="Brzuszkiewicz E."/>
            <person name="Poehlein A."/>
            <person name="Al-Zeer M."/>
            <person name="Brinkmann V."/>
            <person name="Scavenius C."/>
            <person name="Nazipi S."/>
            <person name="Soderquist B."/>
            <person name="Bruggemann H."/>
        </authorList>
    </citation>
    <scope>NUCLEOTIDE SEQUENCE [LARGE SCALE GENOMIC DNA]</scope>
    <source>
        <strain evidence="10 12">DSM 753</strain>
    </source>
</reference>
<feature type="transmembrane region" description="Helical" evidence="7">
    <location>
        <begin position="223"/>
        <end position="241"/>
    </location>
</feature>
<keyword evidence="6 7" id="KW-0472">Membrane</keyword>
<keyword evidence="3" id="KW-1003">Cell membrane</keyword>
<evidence type="ECO:0000256" key="5">
    <source>
        <dbReference type="ARBA" id="ARBA00022989"/>
    </source>
</evidence>
<evidence type="ECO:0000256" key="4">
    <source>
        <dbReference type="ARBA" id="ARBA00022692"/>
    </source>
</evidence>
<feature type="transmembrane region" description="Helical" evidence="7">
    <location>
        <begin position="140"/>
        <end position="159"/>
    </location>
</feature>
<dbReference type="InterPro" id="IPR004680">
    <property type="entry name" value="Cit_transptr-like_dom"/>
</dbReference>
<dbReference type="Proteomes" id="UP000003490">
    <property type="component" value="Unassembled WGS sequence"/>
</dbReference>
<dbReference type="PANTHER" id="PTHR43302:SF5">
    <property type="entry name" value="TRANSPORTER ARSB-RELATED"/>
    <property type="match status" value="1"/>
</dbReference>
<sequence>MMREAAEINERKEGDGLAAGAKQKAIGFFRREPVLVISFVCAAASMAFVPPSEAYGAYFDWKVLSLLFCLMAVVAGLQECNVFAVFCQRLLTGRKRMGLLSLILVLLPFFASMLITNDVALITFVPFTIVVLSMIQRRQYLIYLIVLQTIAANLGSMAAPVGNPQSLFLYEKFHLSAGGYFRLMLPFVLASLVCLAAAALLVKNETIQVEFSARETIKHPKKLCLFCGLFALSLLGVFRALPYPWALGAVVIALLLWDRPLFARIDYGLLLTFLCFFVFAGNMGNIGEVREFLNSLLERSAMLTSLLASQVISNVPAAVLLSGFTQDGQGLLVGTNLGGLGTLIASLASLISFRYYLRLEGAKPLRYLGVFTGLNLAGLAVLTSLALCLSLW</sequence>
<dbReference type="HOGENOM" id="CLU_063025_0_0_9"/>
<evidence type="ECO:0000313" key="9">
    <source>
        <dbReference type="EMBL" id="EDO61836.1"/>
    </source>
</evidence>
<dbReference type="GO" id="GO:0005886">
    <property type="term" value="C:plasma membrane"/>
    <property type="evidence" value="ECO:0007669"/>
    <property type="project" value="UniProtKB-SubCell"/>
</dbReference>
<feature type="transmembrane region" description="Helical" evidence="7">
    <location>
        <begin position="365"/>
        <end position="387"/>
    </location>
</feature>
<dbReference type="EMBL" id="ABCB02000017">
    <property type="protein sequence ID" value="EDO61836.1"/>
    <property type="molecule type" value="Genomic_DNA"/>
</dbReference>
<evidence type="ECO:0000256" key="7">
    <source>
        <dbReference type="SAM" id="Phobius"/>
    </source>
</evidence>
<name>A7VS06_9FIRM</name>
<feature type="transmembrane region" description="Helical" evidence="7">
    <location>
        <begin position="119"/>
        <end position="135"/>
    </location>
</feature>
<feature type="domain" description="Citrate transporter-like" evidence="8">
    <location>
        <begin position="37"/>
        <end position="321"/>
    </location>
</feature>
<accession>A7VS06</accession>
<feature type="transmembrane region" description="Helical" evidence="7">
    <location>
        <begin position="179"/>
        <end position="202"/>
    </location>
</feature>
<keyword evidence="4 7" id="KW-0812">Transmembrane</keyword>
<dbReference type="Proteomes" id="UP000220611">
    <property type="component" value="Unassembled WGS sequence"/>
</dbReference>
<dbReference type="eggNOG" id="COG1055">
    <property type="taxonomic scope" value="Bacteria"/>
</dbReference>
<keyword evidence="12" id="KW-1185">Reference proteome</keyword>
<dbReference type="GO" id="GO:0055085">
    <property type="term" value="P:transmembrane transport"/>
    <property type="evidence" value="ECO:0007669"/>
    <property type="project" value="InterPro"/>
</dbReference>
<feature type="transmembrane region" description="Helical" evidence="7">
    <location>
        <begin position="261"/>
        <end position="280"/>
    </location>
</feature>
<feature type="transmembrane region" description="Helical" evidence="7">
    <location>
        <begin position="330"/>
        <end position="353"/>
    </location>
</feature>
<reference evidence="9 11" key="1">
    <citation type="submission" date="2007-08" db="EMBL/GenBank/DDBJ databases">
        <title>Draft genome sequence of Clostridium leptum (DSM 753).</title>
        <authorList>
            <person name="Sudarsanam P."/>
            <person name="Ley R."/>
            <person name="Guruge J."/>
            <person name="Turnbaugh P.J."/>
            <person name="Mahowald M."/>
            <person name="Liep D."/>
            <person name="Gordon J."/>
        </authorList>
    </citation>
    <scope>NUCLEOTIDE SEQUENCE [LARGE SCALE GENOMIC DNA]</scope>
    <source>
        <strain evidence="9 11">DSM 753</strain>
    </source>
</reference>
<evidence type="ECO:0000256" key="1">
    <source>
        <dbReference type="ARBA" id="ARBA00004651"/>
    </source>
</evidence>
<keyword evidence="5 7" id="KW-1133">Transmembrane helix</keyword>
<dbReference type="OrthoDB" id="3177666at2"/>
<protein>
    <submittedName>
        <fullName evidence="9">Citrate transporter</fullName>
    </submittedName>
</protein>
<evidence type="ECO:0000313" key="12">
    <source>
        <dbReference type="Proteomes" id="UP000220611"/>
    </source>
</evidence>
<dbReference type="EMBL" id="NOXF01000010">
    <property type="protein sequence ID" value="PEQ23857.1"/>
    <property type="molecule type" value="Genomic_DNA"/>
</dbReference>
<keyword evidence="2" id="KW-0813">Transport</keyword>